<dbReference type="AlphaFoldDB" id="A0A1W2FJF1"/>
<reference evidence="1 2" key="1">
    <citation type="submission" date="2017-04" db="EMBL/GenBank/DDBJ databases">
        <authorList>
            <person name="Afonso C.L."/>
            <person name="Miller P.J."/>
            <person name="Scott M.A."/>
            <person name="Spackman E."/>
            <person name="Goraichik I."/>
            <person name="Dimitrov K.M."/>
            <person name="Suarez D.L."/>
            <person name="Swayne D.E."/>
        </authorList>
    </citation>
    <scope>NUCLEOTIDE SEQUENCE [LARGE SCALE GENOMIC DNA]</scope>
    <source>
        <strain evidence="1 2">DSM 43828</strain>
    </source>
</reference>
<protein>
    <submittedName>
        <fullName evidence="1">Uncharacterized protein</fullName>
    </submittedName>
</protein>
<evidence type="ECO:0000313" key="1">
    <source>
        <dbReference type="EMBL" id="SMD21874.1"/>
    </source>
</evidence>
<sequence length="72" mass="7791">MPCNTRWPSSACPATNCQNRIGIVLAAVQCGYGAKSGRDGELTGWMVGGAWGVVRRRQMALFRTGVQNLHKV</sequence>
<accession>A0A1W2FJF1</accession>
<keyword evidence="2" id="KW-1185">Reference proteome</keyword>
<organism evidence="1 2">
    <name type="scientific">Kibdelosporangium aridum</name>
    <dbReference type="NCBI Taxonomy" id="2030"/>
    <lineage>
        <taxon>Bacteria</taxon>
        <taxon>Bacillati</taxon>
        <taxon>Actinomycetota</taxon>
        <taxon>Actinomycetes</taxon>
        <taxon>Pseudonocardiales</taxon>
        <taxon>Pseudonocardiaceae</taxon>
        <taxon>Kibdelosporangium</taxon>
    </lineage>
</organism>
<dbReference type="Proteomes" id="UP000192674">
    <property type="component" value="Unassembled WGS sequence"/>
</dbReference>
<gene>
    <name evidence="1" type="ORF">SAMN05661093_07158</name>
</gene>
<evidence type="ECO:0000313" key="2">
    <source>
        <dbReference type="Proteomes" id="UP000192674"/>
    </source>
</evidence>
<dbReference type="EMBL" id="FWXV01000007">
    <property type="protein sequence ID" value="SMD21874.1"/>
    <property type="molecule type" value="Genomic_DNA"/>
</dbReference>
<proteinExistence type="predicted"/>
<name>A0A1W2FJF1_KIBAR</name>